<feature type="transmembrane region" description="Helical" evidence="12">
    <location>
        <begin position="81"/>
        <end position="98"/>
    </location>
</feature>
<evidence type="ECO:0000256" key="7">
    <source>
        <dbReference type="ARBA" id="ARBA00022824"/>
    </source>
</evidence>
<dbReference type="PANTHER" id="PTHR22760">
    <property type="entry name" value="GLYCOSYLTRANSFERASE"/>
    <property type="match status" value="1"/>
</dbReference>
<keyword evidence="6 12" id="KW-0812">Transmembrane</keyword>
<evidence type="ECO:0000313" key="13">
    <source>
        <dbReference type="EMBL" id="KAF0739410.1"/>
    </source>
</evidence>
<dbReference type="Pfam" id="PF03901">
    <property type="entry name" value="Glyco_transf_22"/>
    <property type="match status" value="1"/>
</dbReference>
<accession>A0A6G0XH56</accession>
<keyword evidence="14" id="KW-1185">Reference proteome</keyword>
<feature type="transmembrane region" description="Helical" evidence="12">
    <location>
        <begin position="295"/>
        <end position="315"/>
    </location>
</feature>
<sequence>MEDIVLFCVGIFQVWITPYAKVEESFNLQACHDLLFHQFNLTQYDHFAFPGVVPRTFLGALPVSLISSPLLVLVSKPAMQMTVRACLWLFAFLAWRSLKRTISSRFGNDTGVWFTVITLVQFHLVYYMSRTLPNIFALVLVLFAFSFWMENKPKLVIVLLSFSTVVFRGDTAVIFAPILLSLLINQQISFLAMIGTGIASAFLALASTVLVDSYFWQRWLWPEGEVLWFNTVLNKSHEWGTHPFHWYFTSAFPRIMLATAVLIPLGATSLGTVVSSSKSPSVMFQNLRGTSCLDLSTCQYLIPIVVYVFLFSFLPHKELRFVLNAVPIFNFAAAMGITKLWRNRSKNIWPLMLAFGCIFVTAAGSVVFTIASHLNYPGGVAFAKLHELAQAHQNESIMIHIDVASAMTGVSRFGEQYPAWTYLKTEDLTSASDFNKFDYILTAAPTDSSKQDFKVIEAIEGFDRVDYRNERTANKCFQSKMFHAIFFNGAQSDENKRRYRSVSFPTWRSRVTRLAAVMMCSSNGLAINRDAMPSMLKYTLLNLPSHQQQCLNHQSPEPATRASTPRTRVKIKTPARAATTAARLVAPRAAPVATEVVKRRALCLPTMRHPQ</sequence>
<feature type="transmembrane region" description="Helical" evidence="12">
    <location>
        <begin position="348"/>
        <end position="371"/>
    </location>
</feature>
<dbReference type="AlphaFoldDB" id="A0A6G0XH56"/>
<comment type="function">
    <text evidence="10">Mannosyltransferase that operates in the biosynthetic pathway of dolichol-linked oligosaccharides, the glycan precursors employed in protein asparagine (N)-glycosylation. The assembly of dolichol-linked oligosaccharides begins on the cytosolic side of the endoplasmic reticulum membrane and finishes in its lumen. The sequential addition of sugars to dolichol pyrophosphate produces dolichol-linked oligosaccharides containing fourteen sugars, including two GlcNAcs, nine mannoses and three glucoses. Once assembled, the oligosaccharide is transferred from the lipid to nascent proteins by oligosaccharyltransferases. In the lumen of the endoplasmic reticulum, adds the eighth mannose residue in an alpha-1,6 linkage onto Man(7)GlcNAc(2)-PP-dolichol to produce Man(8)GlcNAc(2)-PP-dolichol.</text>
</comment>
<comment type="caution">
    <text evidence="13">The sequence shown here is derived from an EMBL/GenBank/DDBJ whole genome shotgun (WGS) entry which is preliminary data.</text>
</comment>
<feature type="transmembrane region" description="Helical" evidence="12">
    <location>
        <begin position="255"/>
        <end position="274"/>
    </location>
</feature>
<proteinExistence type="inferred from homology"/>
<evidence type="ECO:0000256" key="4">
    <source>
        <dbReference type="ARBA" id="ARBA00022676"/>
    </source>
</evidence>
<keyword evidence="7 12" id="KW-0256">Endoplasmic reticulum</keyword>
<name>A0A6G0XH56_9STRA</name>
<dbReference type="PANTHER" id="PTHR22760:SF1">
    <property type="entry name" value="DOL-P-MAN:MAN(7)GLCNAC(2)-PP-DOL ALPHA-1,6-MANNOSYLTRANSFERASE"/>
    <property type="match status" value="1"/>
</dbReference>
<comment type="catalytic activity">
    <reaction evidence="11">
        <text>an alpha-D-Man-(1-&gt;2)-alpha-D-Man-(1-&gt;2)-alpha-D-Man-(1-&gt;3)-[alpha-D-Man-(1-&gt;2)-alpha-D-Man-(1-&gt;3)-alpha-D-Man-(1-&gt;6)]-beta-D-Man-(1-&gt;4)-beta-D-GlcNAc-(1-&gt;4)-alpha-D-GlcNAc-diphospho-di-trans,poly-cis-dolichol + a di-trans,poly-cis-dolichyl beta-D-mannosyl phosphate = an alpha-D-Man-(1-&gt;2)-alpha-D-Man-(1-&gt;2)-alpha-D-Man-(1-&gt;3)-[alpha-D-Man-(1-&gt;2)-alpha-D-Man-(1-&gt;3)-[alpha-D-Man-(1-&gt;6)]-alpha-D-Man-(1-&gt;6)]-beta-D-Man-(1-&gt;4)-beta-D-GlcNAc-(1-&gt;4)-alpha-D-GlcNAc-diphospho-di-trans,poly-cis-dolichol + a di-trans,poly-cis-dolichyl phosphate + H(+)</text>
        <dbReference type="Rhea" id="RHEA:29535"/>
        <dbReference type="Rhea" id="RHEA-COMP:19498"/>
        <dbReference type="Rhea" id="RHEA-COMP:19501"/>
        <dbReference type="Rhea" id="RHEA-COMP:19518"/>
        <dbReference type="Rhea" id="RHEA-COMP:19519"/>
        <dbReference type="ChEBI" id="CHEBI:15378"/>
        <dbReference type="ChEBI" id="CHEBI:57683"/>
        <dbReference type="ChEBI" id="CHEBI:58211"/>
        <dbReference type="ChEBI" id="CHEBI:132517"/>
        <dbReference type="ChEBI" id="CHEBI:132519"/>
        <dbReference type="EC" id="2.4.1.260"/>
    </reaction>
    <physiologicalReaction direction="left-to-right" evidence="11">
        <dbReference type="Rhea" id="RHEA:29536"/>
    </physiologicalReaction>
</comment>
<comment type="pathway">
    <text evidence="2">Protein modification; protein glycosylation.</text>
</comment>
<comment type="subcellular location">
    <subcellularLocation>
        <location evidence="1 12">Endoplasmic reticulum membrane</location>
        <topology evidence="1 12">Multi-pass membrane protein</topology>
    </subcellularLocation>
</comment>
<evidence type="ECO:0000256" key="8">
    <source>
        <dbReference type="ARBA" id="ARBA00022989"/>
    </source>
</evidence>
<evidence type="ECO:0000256" key="5">
    <source>
        <dbReference type="ARBA" id="ARBA00022679"/>
    </source>
</evidence>
<feature type="transmembrane region" description="Helical" evidence="12">
    <location>
        <begin position="110"/>
        <end position="127"/>
    </location>
</feature>
<evidence type="ECO:0000256" key="1">
    <source>
        <dbReference type="ARBA" id="ARBA00004477"/>
    </source>
</evidence>
<dbReference type="GO" id="GO:0052917">
    <property type="term" value="F:dol-P-Man:Man(7)GlcNAc(2)-PP-Dol alpha-1,6-mannosyltransferase activity"/>
    <property type="evidence" value="ECO:0007669"/>
    <property type="project" value="UniProtKB-EC"/>
</dbReference>
<dbReference type="GO" id="GO:0005789">
    <property type="term" value="C:endoplasmic reticulum membrane"/>
    <property type="evidence" value="ECO:0007669"/>
    <property type="project" value="UniProtKB-SubCell"/>
</dbReference>
<evidence type="ECO:0000256" key="3">
    <source>
        <dbReference type="ARBA" id="ARBA00007063"/>
    </source>
</evidence>
<comment type="similarity">
    <text evidence="3 12">Belongs to the glycosyltransferase 22 family.</text>
</comment>
<reference evidence="13 14" key="1">
    <citation type="submission" date="2019-07" db="EMBL/GenBank/DDBJ databases">
        <title>Genomics analysis of Aphanomyces spp. identifies a new class of oomycete effector associated with host adaptation.</title>
        <authorList>
            <person name="Gaulin E."/>
        </authorList>
    </citation>
    <scope>NUCLEOTIDE SEQUENCE [LARGE SCALE GENOMIC DNA]</scope>
    <source>
        <strain evidence="13 14">ATCC 201684</strain>
    </source>
</reference>
<gene>
    <name evidence="13" type="ORF">Ae201684_004978</name>
</gene>
<dbReference type="GO" id="GO:0006487">
    <property type="term" value="P:protein N-linked glycosylation"/>
    <property type="evidence" value="ECO:0007669"/>
    <property type="project" value="TreeGrafter"/>
</dbReference>
<evidence type="ECO:0000256" key="12">
    <source>
        <dbReference type="RuleBase" id="RU363075"/>
    </source>
</evidence>
<evidence type="ECO:0000256" key="10">
    <source>
        <dbReference type="ARBA" id="ARBA00044721"/>
    </source>
</evidence>
<organism evidence="13 14">
    <name type="scientific">Aphanomyces euteiches</name>
    <dbReference type="NCBI Taxonomy" id="100861"/>
    <lineage>
        <taxon>Eukaryota</taxon>
        <taxon>Sar</taxon>
        <taxon>Stramenopiles</taxon>
        <taxon>Oomycota</taxon>
        <taxon>Saprolegniomycetes</taxon>
        <taxon>Saprolegniales</taxon>
        <taxon>Verrucalvaceae</taxon>
        <taxon>Aphanomyces</taxon>
    </lineage>
</organism>
<dbReference type="VEuPathDB" id="FungiDB:AeMF1_016857"/>
<dbReference type="EC" id="2.4.1.-" evidence="12"/>
<evidence type="ECO:0000313" key="14">
    <source>
        <dbReference type="Proteomes" id="UP000481153"/>
    </source>
</evidence>
<keyword evidence="8 12" id="KW-1133">Transmembrane helix</keyword>
<feature type="transmembrane region" description="Helical" evidence="12">
    <location>
        <begin position="132"/>
        <end position="149"/>
    </location>
</feature>
<feature type="transmembrane region" description="Helical" evidence="12">
    <location>
        <begin position="155"/>
        <end position="183"/>
    </location>
</feature>
<evidence type="ECO:0000256" key="6">
    <source>
        <dbReference type="ARBA" id="ARBA00022692"/>
    </source>
</evidence>
<keyword evidence="5" id="KW-0808">Transferase</keyword>
<keyword evidence="4 12" id="KW-0328">Glycosyltransferase</keyword>
<evidence type="ECO:0000256" key="9">
    <source>
        <dbReference type="ARBA" id="ARBA00023136"/>
    </source>
</evidence>
<feature type="transmembrane region" description="Helical" evidence="12">
    <location>
        <begin position="56"/>
        <end position="74"/>
    </location>
</feature>
<protein>
    <recommendedName>
        <fullName evidence="12">Mannosyltransferase</fullName>
        <ecNumber evidence="12">2.4.1.-</ecNumber>
    </recommendedName>
</protein>
<feature type="transmembrane region" description="Helical" evidence="12">
    <location>
        <begin position="190"/>
        <end position="211"/>
    </location>
</feature>
<feature type="transmembrane region" description="Helical" evidence="12">
    <location>
        <begin position="321"/>
        <end position="341"/>
    </location>
</feature>
<evidence type="ECO:0000256" key="11">
    <source>
        <dbReference type="ARBA" id="ARBA00048899"/>
    </source>
</evidence>
<evidence type="ECO:0000256" key="2">
    <source>
        <dbReference type="ARBA" id="ARBA00004922"/>
    </source>
</evidence>
<dbReference type="Proteomes" id="UP000481153">
    <property type="component" value="Unassembled WGS sequence"/>
</dbReference>
<keyword evidence="9 12" id="KW-0472">Membrane</keyword>
<dbReference type="InterPro" id="IPR005599">
    <property type="entry name" value="GPI_mannosylTrfase"/>
</dbReference>
<dbReference type="EMBL" id="VJMJ01000064">
    <property type="protein sequence ID" value="KAF0739410.1"/>
    <property type="molecule type" value="Genomic_DNA"/>
</dbReference>
<dbReference type="UniPathway" id="UPA00378"/>